<dbReference type="Proteomes" id="UP000308652">
    <property type="component" value="Unassembled WGS sequence"/>
</dbReference>
<proteinExistence type="predicted"/>
<evidence type="ECO:0000313" key="2">
    <source>
        <dbReference type="Proteomes" id="UP000308652"/>
    </source>
</evidence>
<organism evidence="1 2">
    <name type="scientific">Crucibulum laeve</name>
    <dbReference type="NCBI Taxonomy" id="68775"/>
    <lineage>
        <taxon>Eukaryota</taxon>
        <taxon>Fungi</taxon>
        <taxon>Dikarya</taxon>
        <taxon>Basidiomycota</taxon>
        <taxon>Agaricomycotina</taxon>
        <taxon>Agaricomycetes</taxon>
        <taxon>Agaricomycetidae</taxon>
        <taxon>Agaricales</taxon>
        <taxon>Agaricineae</taxon>
        <taxon>Nidulariaceae</taxon>
        <taxon>Crucibulum</taxon>
    </lineage>
</organism>
<name>A0A5C3LJR0_9AGAR</name>
<gene>
    <name evidence="1" type="ORF">BDQ12DRAFT_728082</name>
</gene>
<sequence length="292" mass="33701">MPWLSKVRVFAIRKTKIAGQPSSARDDWLSNAITFGKALQVAGELAPFPYIKGAAGILVALLEPIQQLYRNRDDYKCLTESIVTILKNLEQDVHQNTASMLASEQFKEQCKEVEAFLHTISDNLQVTFDPSNMNRFKEMWSSNSHRDLIAQYRLEVDQLRQNLILRNTTYTRMYIEENYQALAQLTERDNDPSIAVAEDNLRLSDYQQYLPGDLQLLAGRCSLDPAIETCSVTLPDISERKTAQLYRGKDAYKRWKEDFRLLSQFYHPHIQQIFGVIPSKNHPVLIFHEGKF</sequence>
<protein>
    <submittedName>
        <fullName evidence="1">Uncharacterized protein</fullName>
    </submittedName>
</protein>
<evidence type="ECO:0000313" key="1">
    <source>
        <dbReference type="EMBL" id="TFK33120.1"/>
    </source>
</evidence>
<dbReference type="AlphaFoldDB" id="A0A5C3LJR0"/>
<keyword evidence="2" id="KW-1185">Reference proteome</keyword>
<accession>A0A5C3LJR0</accession>
<reference evidence="1 2" key="1">
    <citation type="journal article" date="2019" name="Nat. Ecol. Evol.">
        <title>Megaphylogeny resolves global patterns of mushroom evolution.</title>
        <authorList>
            <person name="Varga T."/>
            <person name="Krizsan K."/>
            <person name="Foldi C."/>
            <person name="Dima B."/>
            <person name="Sanchez-Garcia M."/>
            <person name="Sanchez-Ramirez S."/>
            <person name="Szollosi G.J."/>
            <person name="Szarkandi J.G."/>
            <person name="Papp V."/>
            <person name="Albert L."/>
            <person name="Andreopoulos W."/>
            <person name="Angelini C."/>
            <person name="Antonin V."/>
            <person name="Barry K.W."/>
            <person name="Bougher N.L."/>
            <person name="Buchanan P."/>
            <person name="Buyck B."/>
            <person name="Bense V."/>
            <person name="Catcheside P."/>
            <person name="Chovatia M."/>
            <person name="Cooper J."/>
            <person name="Damon W."/>
            <person name="Desjardin D."/>
            <person name="Finy P."/>
            <person name="Geml J."/>
            <person name="Haridas S."/>
            <person name="Hughes K."/>
            <person name="Justo A."/>
            <person name="Karasinski D."/>
            <person name="Kautmanova I."/>
            <person name="Kiss B."/>
            <person name="Kocsube S."/>
            <person name="Kotiranta H."/>
            <person name="LaButti K.M."/>
            <person name="Lechner B.E."/>
            <person name="Liimatainen K."/>
            <person name="Lipzen A."/>
            <person name="Lukacs Z."/>
            <person name="Mihaltcheva S."/>
            <person name="Morgado L.N."/>
            <person name="Niskanen T."/>
            <person name="Noordeloos M.E."/>
            <person name="Ohm R.A."/>
            <person name="Ortiz-Santana B."/>
            <person name="Ovrebo C."/>
            <person name="Racz N."/>
            <person name="Riley R."/>
            <person name="Savchenko A."/>
            <person name="Shiryaev A."/>
            <person name="Soop K."/>
            <person name="Spirin V."/>
            <person name="Szebenyi C."/>
            <person name="Tomsovsky M."/>
            <person name="Tulloss R.E."/>
            <person name="Uehling J."/>
            <person name="Grigoriev I.V."/>
            <person name="Vagvolgyi C."/>
            <person name="Papp T."/>
            <person name="Martin F.M."/>
            <person name="Miettinen O."/>
            <person name="Hibbett D.S."/>
            <person name="Nagy L.G."/>
        </authorList>
    </citation>
    <scope>NUCLEOTIDE SEQUENCE [LARGE SCALE GENOMIC DNA]</scope>
    <source>
        <strain evidence="1 2">CBS 166.37</strain>
    </source>
</reference>
<dbReference type="OrthoDB" id="2924458at2759"/>
<dbReference type="EMBL" id="ML213655">
    <property type="protein sequence ID" value="TFK33120.1"/>
    <property type="molecule type" value="Genomic_DNA"/>
</dbReference>